<evidence type="ECO:0000256" key="5">
    <source>
        <dbReference type="ARBA" id="ARBA00022723"/>
    </source>
</evidence>
<keyword evidence="8" id="KW-0482">Metalloprotease</keyword>
<protein>
    <submittedName>
        <fullName evidence="13">Neprilysin-1</fullName>
    </submittedName>
</protein>
<comment type="subcellular location">
    <subcellularLocation>
        <location evidence="2">Cell membrane</location>
        <topology evidence="2">Single-pass type II membrane protein</topology>
    </subcellularLocation>
</comment>
<dbReference type="PANTHER" id="PTHR11733">
    <property type="entry name" value="ZINC METALLOPROTEASE FAMILY M13 NEPRILYSIN-RELATED"/>
    <property type="match status" value="1"/>
</dbReference>
<dbReference type="InterPro" id="IPR000718">
    <property type="entry name" value="Peptidase_M13"/>
</dbReference>
<dbReference type="InterPro" id="IPR018497">
    <property type="entry name" value="Peptidase_M13_C"/>
</dbReference>
<evidence type="ECO:0000256" key="8">
    <source>
        <dbReference type="ARBA" id="ARBA00023049"/>
    </source>
</evidence>
<keyword evidence="4" id="KW-0645">Protease</keyword>
<feature type="chain" id="PRO_5028309892" evidence="9">
    <location>
        <begin position="19"/>
        <end position="685"/>
    </location>
</feature>
<evidence type="ECO:0000313" key="13">
    <source>
        <dbReference type="RefSeq" id="XP_017031425.1"/>
    </source>
</evidence>
<evidence type="ECO:0000256" key="9">
    <source>
        <dbReference type="SAM" id="SignalP"/>
    </source>
</evidence>
<dbReference type="Gene3D" id="3.40.390.10">
    <property type="entry name" value="Collagenase (Catalytic Domain)"/>
    <property type="match status" value="1"/>
</dbReference>
<feature type="domain" description="Peptidase M13 C-terminal" evidence="10">
    <location>
        <begin position="480"/>
        <end position="682"/>
    </location>
</feature>
<sequence length="685" mass="78107">MEALPASAWLIFISLALGSIVTTGAVQGGVFKELTTPLGHQIMRLAKSAEMRSFIDTSVSPCDDFYGYACGHYASINAATPDKDTNIGQVMFASYLRRARQILNQPRMSSDRPMETRVKYFYESCLDTAALKINQRSQLLNVLREFGGMPAVEGSSWDEFQFDPLETMAQLLRRYGKLTLLGVYVAPDFTNSQINRLYLGQRDDLDVRDEATSLAKKLDLTVRLQEQLGLSEQLARKTADEIIDLEAELSRSVLDRGMDRDPRLRSRLTMLSNMTDAYGPALNLTRFVSSWLGHDYILPVYENVPGYLFQLKKTLLTTSNRVLANYMLSSLLRDFEIQADAQKQEEICAERITMLFPDVVDHLVYYSLEQQSPHLPTDLKLLWIELKTVFEDMLSSEELDWLDEKTRGDLVEKLKSMNFEVAGEKPVNFEERYGSLVISSADYYGNVRRLLANQAGNLRSDLMRDSRTENYYDGIIGSPFYLTEANLVVLPASYMQHRYFWDDVYPVALKYGTLGFILSHEMAHGFDDLSRLYDSKGNLHDTWSSQATVGFNLIKDCLVEQFSEMRYSNLRLPKMEAQGENIADNVGIRISQAAYRKWLEQAKTLDSEALPHMSQTPEQLFYLGVGQLMCSDILFDRRPAFLRNSAHPPHESRVFAMMSNSQSFAEAFQCGNQTKMNPPHRCLMY</sequence>
<dbReference type="PRINTS" id="PR00786">
    <property type="entry name" value="NEPRILYSIN"/>
</dbReference>
<keyword evidence="6" id="KW-0378">Hydrolase</keyword>
<feature type="domain" description="Peptidase M13 N-terminal" evidence="11">
    <location>
        <begin position="61"/>
        <end position="421"/>
    </location>
</feature>
<dbReference type="Pfam" id="PF05649">
    <property type="entry name" value="Peptidase_M13_N"/>
    <property type="match status" value="1"/>
</dbReference>
<dbReference type="GO" id="GO:0046872">
    <property type="term" value="F:metal ion binding"/>
    <property type="evidence" value="ECO:0007669"/>
    <property type="project" value="UniProtKB-KW"/>
</dbReference>
<evidence type="ECO:0000313" key="12">
    <source>
        <dbReference type="Proteomes" id="UP001652661"/>
    </source>
</evidence>
<dbReference type="SUPFAM" id="SSF55486">
    <property type="entry name" value="Metalloproteases ('zincins'), catalytic domain"/>
    <property type="match status" value="1"/>
</dbReference>
<proteinExistence type="inferred from homology"/>
<dbReference type="InterPro" id="IPR024079">
    <property type="entry name" value="MetalloPept_cat_dom_sf"/>
</dbReference>
<evidence type="ECO:0000259" key="11">
    <source>
        <dbReference type="Pfam" id="PF05649"/>
    </source>
</evidence>
<dbReference type="PANTHER" id="PTHR11733:SF238">
    <property type="entry name" value="FI07649P-RELATED"/>
    <property type="match status" value="1"/>
</dbReference>
<dbReference type="RefSeq" id="XP_017031425.1">
    <property type="nucleotide sequence ID" value="XM_017175936.3"/>
</dbReference>
<feature type="signal peptide" evidence="9">
    <location>
        <begin position="1"/>
        <end position="18"/>
    </location>
</feature>
<keyword evidence="12" id="KW-1185">Reference proteome</keyword>
<dbReference type="InterPro" id="IPR042089">
    <property type="entry name" value="Peptidase_M13_dom_2"/>
</dbReference>
<comment type="similarity">
    <text evidence="3">Belongs to the peptidase M13 family.</text>
</comment>
<dbReference type="GO" id="GO:0005886">
    <property type="term" value="C:plasma membrane"/>
    <property type="evidence" value="ECO:0007669"/>
    <property type="project" value="UniProtKB-SubCell"/>
</dbReference>
<dbReference type="Gene3D" id="1.10.1380.10">
    <property type="entry name" value="Neutral endopeptidase , domain2"/>
    <property type="match status" value="1"/>
</dbReference>
<reference evidence="13" key="1">
    <citation type="submission" date="2025-08" db="UniProtKB">
        <authorList>
            <consortium name="RefSeq"/>
        </authorList>
    </citation>
    <scope>IDENTIFICATION</scope>
    <source>
        <strain evidence="13">14028-0561.14</strain>
        <tissue evidence="13">Whole fly</tissue>
    </source>
</reference>
<evidence type="ECO:0000256" key="2">
    <source>
        <dbReference type="ARBA" id="ARBA00004401"/>
    </source>
</evidence>
<dbReference type="Pfam" id="PF01431">
    <property type="entry name" value="Peptidase_M13"/>
    <property type="match status" value="1"/>
</dbReference>
<accession>A0A6P4ISD9</accession>
<evidence type="ECO:0000256" key="7">
    <source>
        <dbReference type="ARBA" id="ARBA00022833"/>
    </source>
</evidence>
<dbReference type="GO" id="GO:0004222">
    <property type="term" value="F:metalloendopeptidase activity"/>
    <property type="evidence" value="ECO:0007669"/>
    <property type="project" value="InterPro"/>
</dbReference>
<dbReference type="OrthoDB" id="6475849at2759"/>
<dbReference type="Proteomes" id="UP001652661">
    <property type="component" value="Chromosome 3R"/>
</dbReference>
<evidence type="ECO:0000256" key="4">
    <source>
        <dbReference type="ARBA" id="ARBA00022670"/>
    </source>
</evidence>
<dbReference type="GO" id="GO:0016485">
    <property type="term" value="P:protein processing"/>
    <property type="evidence" value="ECO:0007669"/>
    <property type="project" value="TreeGrafter"/>
</dbReference>
<organism evidence="12 13">
    <name type="scientific">Drosophila kikkawai</name>
    <name type="common">Fruit fly</name>
    <dbReference type="NCBI Taxonomy" id="30033"/>
    <lineage>
        <taxon>Eukaryota</taxon>
        <taxon>Metazoa</taxon>
        <taxon>Ecdysozoa</taxon>
        <taxon>Arthropoda</taxon>
        <taxon>Hexapoda</taxon>
        <taxon>Insecta</taxon>
        <taxon>Pterygota</taxon>
        <taxon>Neoptera</taxon>
        <taxon>Endopterygota</taxon>
        <taxon>Diptera</taxon>
        <taxon>Brachycera</taxon>
        <taxon>Muscomorpha</taxon>
        <taxon>Ephydroidea</taxon>
        <taxon>Drosophilidae</taxon>
        <taxon>Drosophila</taxon>
        <taxon>Sophophora</taxon>
    </lineage>
</organism>
<evidence type="ECO:0000256" key="3">
    <source>
        <dbReference type="ARBA" id="ARBA00007357"/>
    </source>
</evidence>
<dbReference type="InterPro" id="IPR008753">
    <property type="entry name" value="Peptidase_M13_N"/>
</dbReference>
<keyword evidence="7" id="KW-0862">Zinc</keyword>
<keyword evidence="5" id="KW-0479">Metal-binding</keyword>
<evidence type="ECO:0000259" key="10">
    <source>
        <dbReference type="Pfam" id="PF01431"/>
    </source>
</evidence>
<name>A0A6P4ISD9_DROKI</name>
<dbReference type="PROSITE" id="PS51885">
    <property type="entry name" value="NEPRILYSIN"/>
    <property type="match status" value="1"/>
</dbReference>
<evidence type="ECO:0000256" key="6">
    <source>
        <dbReference type="ARBA" id="ARBA00022801"/>
    </source>
</evidence>
<keyword evidence="9" id="KW-0732">Signal</keyword>
<dbReference type="CDD" id="cd08662">
    <property type="entry name" value="M13"/>
    <property type="match status" value="1"/>
</dbReference>
<dbReference type="AlphaFoldDB" id="A0A6P4ISD9"/>
<gene>
    <name evidence="13" type="primary">Nepl17</name>
</gene>
<comment type="cofactor">
    <cofactor evidence="1">
        <name>Zn(2+)</name>
        <dbReference type="ChEBI" id="CHEBI:29105"/>
    </cofactor>
</comment>
<evidence type="ECO:0000256" key="1">
    <source>
        <dbReference type="ARBA" id="ARBA00001947"/>
    </source>
</evidence>